<sequence>MDHHPPRSICFLVFSEKHVMWMIGTCVSTLIIVWLAHRVYRWRKPRCNGTLPPGSWGLPLIGETLQLMVPSYSLDLLPFLKKRIQRYGKTFRTSMAGRAMVISADPEFCHFVLQQHGKLFDSWALDTFAKLFAQDSEANTNIPNVHKYIRSTVLKHFGMEVLREKLLPLMEEASRVTIESWLGQESVDVKYATGTMAIQFGAKQLLSYDPKQSSEKLGDLFFSFVRGLMSIPLNIPGTTHYKCMKDHKKALSIIREIVKDRLFSPETHYNDYLSRIMTDMSREKFLTEDSVVKLLFGLLFVSFDSLSTTLTLALMFLEENPKALQEIADEHETIIKQREVSDSSITWEEYKSMPFTLHVIHESLRLGNISPGLLRRTKSDVEWNGYTIPAGWGVLIATSAFHLDPETYEDPTTFNPWRWKECESDTMLKNFMPFGWGMKQCAGAEYARVFLATFLHVLVTKYRYIKLKRDEIRRNPILDLGEGLHIKVMER</sequence>
<dbReference type="PANTHER" id="PTHR24286">
    <property type="entry name" value="CYTOCHROME P450 26"/>
    <property type="match status" value="1"/>
</dbReference>
<dbReference type="InterPro" id="IPR001128">
    <property type="entry name" value="Cyt_P450"/>
</dbReference>
<dbReference type="PRINTS" id="PR00385">
    <property type="entry name" value="P450"/>
</dbReference>
<evidence type="ECO:0008006" key="16">
    <source>
        <dbReference type="Google" id="ProtNLM"/>
    </source>
</evidence>
<evidence type="ECO:0000256" key="10">
    <source>
        <dbReference type="ARBA" id="ARBA00023033"/>
    </source>
</evidence>
<dbReference type="InterPro" id="IPR002403">
    <property type="entry name" value="Cyt_P450_E_grp-IV"/>
</dbReference>
<keyword evidence="9 12" id="KW-0408">Iron</keyword>
<dbReference type="Gene3D" id="1.10.630.10">
    <property type="entry name" value="Cytochrome P450"/>
    <property type="match status" value="1"/>
</dbReference>
<dbReference type="PROSITE" id="PS00086">
    <property type="entry name" value="CYTOCHROME_P450"/>
    <property type="match status" value="1"/>
</dbReference>
<proteinExistence type="inferred from homology"/>
<dbReference type="GO" id="GO:0005506">
    <property type="term" value="F:iron ion binding"/>
    <property type="evidence" value="ECO:0007669"/>
    <property type="project" value="InterPro"/>
</dbReference>
<keyword evidence="8 13" id="KW-0560">Oxidoreductase</keyword>
<evidence type="ECO:0000256" key="14">
    <source>
        <dbReference type="SAM" id="Phobius"/>
    </source>
</evidence>
<dbReference type="Pfam" id="PF00067">
    <property type="entry name" value="p450"/>
    <property type="match status" value="1"/>
</dbReference>
<dbReference type="SUPFAM" id="SSF48264">
    <property type="entry name" value="Cytochrome P450"/>
    <property type="match status" value="1"/>
</dbReference>
<dbReference type="GO" id="GO:0020037">
    <property type="term" value="F:heme binding"/>
    <property type="evidence" value="ECO:0007669"/>
    <property type="project" value="InterPro"/>
</dbReference>
<keyword evidence="4 12" id="KW-0349">Heme</keyword>
<keyword evidence="7 14" id="KW-1133">Transmembrane helix</keyword>
<dbReference type="Gramene" id="KCW66733">
    <property type="protein sequence ID" value="KCW66733"/>
    <property type="gene ID" value="EUGRSUZ_F00491"/>
</dbReference>
<accession>A0A059BKU9</accession>
<feature type="transmembrane region" description="Helical" evidence="14">
    <location>
        <begin position="294"/>
        <end position="317"/>
    </location>
</feature>
<dbReference type="GO" id="GO:0016020">
    <property type="term" value="C:membrane"/>
    <property type="evidence" value="ECO:0007669"/>
    <property type="project" value="UniProtKB-SubCell"/>
</dbReference>
<dbReference type="GO" id="GO:0004497">
    <property type="term" value="F:monooxygenase activity"/>
    <property type="evidence" value="ECO:0000318"/>
    <property type="project" value="GO_Central"/>
</dbReference>
<organism evidence="15">
    <name type="scientific">Eucalyptus grandis</name>
    <name type="common">Flooded gum</name>
    <dbReference type="NCBI Taxonomy" id="71139"/>
    <lineage>
        <taxon>Eukaryota</taxon>
        <taxon>Viridiplantae</taxon>
        <taxon>Streptophyta</taxon>
        <taxon>Embryophyta</taxon>
        <taxon>Tracheophyta</taxon>
        <taxon>Spermatophyta</taxon>
        <taxon>Magnoliopsida</taxon>
        <taxon>eudicotyledons</taxon>
        <taxon>Gunneridae</taxon>
        <taxon>Pentapetalae</taxon>
        <taxon>rosids</taxon>
        <taxon>malvids</taxon>
        <taxon>Myrtales</taxon>
        <taxon>Myrtaceae</taxon>
        <taxon>Myrtoideae</taxon>
        <taxon>Eucalypteae</taxon>
        <taxon>Eucalyptus</taxon>
    </lineage>
</organism>
<dbReference type="EMBL" id="KK198758">
    <property type="protein sequence ID" value="KCW66733.1"/>
    <property type="molecule type" value="Genomic_DNA"/>
</dbReference>
<feature type="transmembrane region" description="Helical" evidence="14">
    <location>
        <begin position="20"/>
        <end position="36"/>
    </location>
</feature>
<evidence type="ECO:0000256" key="6">
    <source>
        <dbReference type="ARBA" id="ARBA00022723"/>
    </source>
</evidence>
<dbReference type="InParanoid" id="A0A059BKU9"/>
<evidence type="ECO:0000313" key="15">
    <source>
        <dbReference type="EMBL" id="KCW66733.1"/>
    </source>
</evidence>
<dbReference type="CDD" id="cd11043">
    <property type="entry name" value="CYP90-like"/>
    <property type="match status" value="1"/>
</dbReference>
<dbReference type="eggNOG" id="KOG0157">
    <property type="taxonomic scope" value="Eukaryota"/>
</dbReference>
<dbReference type="GO" id="GO:0016132">
    <property type="term" value="P:brassinosteroid biosynthetic process"/>
    <property type="evidence" value="ECO:0000318"/>
    <property type="project" value="GO_Central"/>
</dbReference>
<gene>
    <name evidence="15" type="ORF">EUGRSUZ_F00491</name>
</gene>
<comment type="subcellular location">
    <subcellularLocation>
        <location evidence="2">Membrane</location>
        <topology evidence="2">Single-pass membrane protein</topology>
    </subcellularLocation>
</comment>
<keyword evidence="10 13" id="KW-0503">Monooxygenase</keyword>
<keyword evidence="6 12" id="KW-0479">Metal-binding</keyword>
<dbReference type="OrthoDB" id="2789670at2759"/>
<dbReference type="OMA" id="HINFEDK"/>
<evidence type="ECO:0000256" key="13">
    <source>
        <dbReference type="RuleBase" id="RU000461"/>
    </source>
</evidence>
<evidence type="ECO:0000256" key="11">
    <source>
        <dbReference type="ARBA" id="ARBA00023136"/>
    </source>
</evidence>
<evidence type="ECO:0000256" key="3">
    <source>
        <dbReference type="ARBA" id="ARBA00010617"/>
    </source>
</evidence>
<evidence type="ECO:0000256" key="1">
    <source>
        <dbReference type="ARBA" id="ARBA00001971"/>
    </source>
</evidence>
<evidence type="ECO:0000256" key="4">
    <source>
        <dbReference type="ARBA" id="ARBA00022617"/>
    </source>
</evidence>
<name>A0A059BKU9_EUCGR</name>
<protein>
    <recommendedName>
        <fullName evidence="16">Cytochrome P450</fullName>
    </recommendedName>
</protein>
<dbReference type="GO" id="GO:0010268">
    <property type="term" value="P:brassinosteroid homeostasis"/>
    <property type="evidence" value="ECO:0000318"/>
    <property type="project" value="GO_Central"/>
</dbReference>
<dbReference type="KEGG" id="egr:104448076"/>
<dbReference type="FunFam" id="1.10.630.10:FF:000020">
    <property type="entry name" value="Cytochrome P450 family protein"/>
    <property type="match status" value="1"/>
</dbReference>
<comment type="similarity">
    <text evidence="3 13">Belongs to the cytochrome P450 family.</text>
</comment>
<comment type="cofactor">
    <cofactor evidence="1 12">
        <name>heme</name>
        <dbReference type="ChEBI" id="CHEBI:30413"/>
    </cofactor>
</comment>
<evidence type="ECO:0000256" key="12">
    <source>
        <dbReference type="PIRSR" id="PIRSR602403-1"/>
    </source>
</evidence>
<evidence type="ECO:0000256" key="5">
    <source>
        <dbReference type="ARBA" id="ARBA00022692"/>
    </source>
</evidence>
<keyword evidence="11 14" id="KW-0472">Membrane</keyword>
<dbReference type="GO" id="GO:0016705">
    <property type="term" value="F:oxidoreductase activity, acting on paired donors, with incorporation or reduction of molecular oxygen"/>
    <property type="evidence" value="ECO:0007669"/>
    <property type="project" value="InterPro"/>
</dbReference>
<reference evidence="15" key="1">
    <citation type="submission" date="2013-07" db="EMBL/GenBank/DDBJ databases">
        <title>The genome of Eucalyptus grandis.</title>
        <authorList>
            <person name="Schmutz J."/>
            <person name="Hayes R."/>
            <person name="Myburg A."/>
            <person name="Tuskan G."/>
            <person name="Grattapaglia D."/>
            <person name="Rokhsar D.S."/>
        </authorList>
    </citation>
    <scope>NUCLEOTIDE SEQUENCE</scope>
    <source>
        <tissue evidence="15">Leaf extractions</tissue>
    </source>
</reference>
<dbReference type="AlphaFoldDB" id="A0A059BKU9"/>
<evidence type="ECO:0000256" key="9">
    <source>
        <dbReference type="ARBA" id="ARBA00023004"/>
    </source>
</evidence>
<evidence type="ECO:0000256" key="2">
    <source>
        <dbReference type="ARBA" id="ARBA00004167"/>
    </source>
</evidence>
<dbReference type="PRINTS" id="PR00465">
    <property type="entry name" value="EP450IV"/>
</dbReference>
<keyword evidence="5 14" id="KW-0812">Transmembrane</keyword>
<dbReference type="InterPro" id="IPR017972">
    <property type="entry name" value="Cyt_P450_CS"/>
</dbReference>
<evidence type="ECO:0000256" key="7">
    <source>
        <dbReference type="ARBA" id="ARBA00022989"/>
    </source>
</evidence>
<dbReference type="InterPro" id="IPR036396">
    <property type="entry name" value="Cyt_P450_sf"/>
</dbReference>
<dbReference type="PANTHER" id="PTHR24286:SF305">
    <property type="entry name" value="CYTOCHROME P450 708A2"/>
    <property type="match status" value="1"/>
</dbReference>
<feature type="binding site" description="axial binding residue" evidence="12">
    <location>
        <position position="441"/>
    </location>
    <ligand>
        <name>heme</name>
        <dbReference type="ChEBI" id="CHEBI:30413"/>
    </ligand>
    <ligandPart>
        <name>Fe</name>
        <dbReference type="ChEBI" id="CHEBI:18248"/>
    </ligandPart>
</feature>
<evidence type="ECO:0000256" key="8">
    <source>
        <dbReference type="ARBA" id="ARBA00023002"/>
    </source>
</evidence>